<dbReference type="InterPro" id="IPR006175">
    <property type="entry name" value="YjgF/YER057c/UK114"/>
</dbReference>
<evidence type="ECO:0000313" key="4">
    <source>
        <dbReference type="Proteomes" id="UP000028712"/>
    </source>
</evidence>
<dbReference type="PANTHER" id="PTHR11803:SF39">
    <property type="entry name" value="2-IMINOBUTANOATE_2-IMINOPROPANOATE DEAMINASE"/>
    <property type="match status" value="1"/>
</dbReference>
<dbReference type="OrthoDB" id="9803101at2"/>
<comment type="caution">
    <text evidence="2">The sequence shown here is derived from an EMBL/GenBank/DDBJ whole genome shotgun (WGS) entry which is preliminary data.</text>
</comment>
<comment type="similarity">
    <text evidence="1">Belongs to the RutC family.</text>
</comment>
<dbReference type="SUPFAM" id="SSF55298">
    <property type="entry name" value="YjgF-like"/>
    <property type="match status" value="3"/>
</dbReference>
<dbReference type="CDD" id="cd00448">
    <property type="entry name" value="YjgF_YER057c_UK114_family"/>
    <property type="match status" value="3"/>
</dbReference>
<reference evidence="2 4" key="1">
    <citation type="submission" date="2014-07" db="EMBL/GenBank/DDBJ databases">
        <title>Genome of Flavobacterium hydatis DSM 2063.</title>
        <authorList>
            <person name="Pipes S.E."/>
            <person name="Stropko S.J."/>
            <person name="Newman J.D."/>
        </authorList>
    </citation>
    <scope>NUCLEOTIDE SEQUENCE [LARGE SCALE GENOMIC DNA]</scope>
    <source>
        <strain evidence="2 4">DSM 2063</strain>
    </source>
</reference>
<evidence type="ECO:0000313" key="5">
    <source>
        <dbReference type="Proteomes" id="UP000198424"/>
    </source>
</evidence>
<dbReference type="EMBL" id="JPRM01000009">
    <property type="protein sequence ID" value="KFF17590.1"/>
    <property type="molecule type" value="Genomic_DNA"/>
</dbReference>
<dbReference type="eggNOG" id="COG0251">
    <property type="taxonomic scope" value="Bacteria"/>
</dbReference>
<keyword evidence="5" id="KW-1185">Reference proteome</keyword>
<reference evidence="3 5" key="2">
    <citation type="submission" date="2016-11" db="EMBL/GenBank/DDBJ databases">
        <title>Whole genomes of Flavobacteriaceae.</title>
        <authorList>
            <person name="Stine C."/>
            <person name="Li C."/>
            <person name="Tadesse D."/>
        </authorList>
    </citation>
    <scope>NUCLEOTIDE SEQUENCE [LARGE SCALE GENOMIC DNA]</scope>
    <source>
        <strain evidence="3 5">ATCC 29551</strain>
    </source>
</reference>
<accession>A0A086ALM6</accession>
<gene>
    <name evidence="3" type="ORF">B0A62_10495</name>
    <name evidence="2" type="ORF">IW20_07780</name>
</gene>
<dbReference type="Gene3D" id="3.30.1330.40">
    <property type="entry name" value="RutC-like"/>
    <property type="match status" value="3"/>
</dbReference>
<dbReference type="EMBL" id="MUGY01000009">
    <property type="protein sequence ID" value="OXA94608.1"/>
    <property type="molecule type" value="Genomic_DNA"/>
</dbReference>
<dbReference type="PANTHER" id="PTHR11803">
    <property type="entry name" value="2-IMINOBUTANOATE/2-IMINOPROPANOATE DEAMINASE RIDA"/>
    <property type="match status" value="1"/>
</dbReference>
<dbReference type="GO" id="GO:0005829">
    <property type="term" value="C:cytosol"/>
    <property type="evidence" value="ECO:0007669"/>
    <property type="project" value="TreeGrafter"/>
</dbReference>
<dbReference type="Proteomes" id="UP000028712">
    <property type="component" value="Unassembled WGS sequence"/>
</dbReference>
<dbReference type="AlphaFoldDB" id="A0A086ALM6"/>
<evidence type="ECO:0000313" key="3">
    <source>
        <dbReference type="EMBL" id="OXA94608.1"/>
    </source>
</evidence>
<dbReference type="STRING" id="991.IW20_07780"/>
<dbReference type="FunFam" id="3.30.1330.40:FF:000001">
    <property type="entry name" value="L-PSP family endoribonuclease"/>
    <property type="match status" value="1"/>
</dbReference>
<dbReference type="Proteomes" id="UP000198424">
    <property type="component" value="Unassembled WGS sequence"/>
</dbReference>
<evidence type="ECO:0000256" key="1">
    <source>
        <dbReference type="ARBA" id="ARBA00010552"/>
    </source>
</evidence>
<dbReference type="InterPro" id="IPR006056">
    <property type="entry name" value="RidA"/>
</dbReference>
<dbReference type="InterPro" id="IPR035959">
    <property type="entry name" value="RutC-like_sf"/>
</dbReference>
<evidence type="ECO:0000313" key="2">
    <source>
        <dbReference type="EMBL" id="KFF17590.1"/>
    </source>
</evidence>
<sequence>MISNKVNALLARNTDNAPKSISPYSQTVAFSHYNNLSAQLPIDPKSGKLVAGGIKEQAEQCFKNIKAIVESINHVMSDVVRITVFVKNIKDIDAVNEVYKAFFSTYVPTRTVVAVAALPMDALVQIEALVSNGEGTIPNAPQAVSLIKLTNNTANAPICALSTQTVSFSHYNNLSAQLPIDPKTGRVVVGGVKEQAGQCLKNIKAILESIDVPFDDIVKINVFLKNLSDIEAVNEVYTTFFPDSAIARAVAYVPARTVVAASSLPMHALVQIEAVVSHGDGTPPQAIEDRHGIVIKAKNTENAPKCSLSTQTVAFSHYNHISAQLPLNPKTGEIVAGGVKEQTEQCLKNIKAILESIDHVMDDVVKVNLFLKNIEDMDAVDEVYRTFFPGGTPARRTVGVSALLNDALIQIDVVVANAEGTPLKL</sequence>
<dbReference type="NCBIfam" id="TIGR00004">
    <property type="entry name" value="Rid family detoxifying hydrolase"/>
    <property type="match status" value="1"/>
</dbReference>
<dbReference type="RefSeq" id="WP_035620544.1">
    <property type="nucleotide sequence ID" value="NZ_JBEWQG010000005.1"/>
</dbReference>
<name>A0A086ALM6_FLAHY</name>
<organism evidence="2 4">
    <name type="scientific">Flavobacterium hydatis</name>
    <name type="common">Cytophaga aquatilis</name>
    <dbReference type="NCBI Taxonomy" id="991"/>
    <lineage>
        <taxon>Bacteria</taxon>
        <taxon>Pseudomonadati</taxon>
        <taxon>Bacteroidota</taxon>
        <taxon>Flavobacteriia</taxon>
        <taxon>Flavobacteriales</taxon>
        <taxon>Flavobacteriaceae</taxon>
        <taxon>Flavobacterium</taxon>
    </lineage>
</organism>
<protein>
    <submittedName>
        <fullName evidence="2">Endoribonuclease L-PSP</fullName>
    </submittedName>
    <submittedName>
        <fullName evidence="3">Reactive intermediate/imine deaminase</fullName>
    </submittedName>
</protein>
<dbReference type="GO" id="GO:0019239">
    <property type="term" value="F:deaminase activity"/>
    <property type="evidence" value="ECO:0007669"/>
    <property type="project" value="TreeGrafter"/>
</dbReference>
<dbReference type="Pfam" id="PF01042">
    <property type="entry name" value="Ribonuc_L-PSP"/>
    <property type="match status" value="3"/>
</dbReference>
<proteinExistence type="inferred from homology"/>